<evidence type="ECO:0000313" key="2">
    <source>
        <dbReference type="Proteomes" id="UP000239907"/>
    </source>
</evidence>
<dbReference type="AlphaFoldDB" id="A0A2S7TYW5"/>
<accession>A0A2S7TYW5</accession>
<name>A0A2S7TYW5_9BACT</name>
<dbReference type="EMBL" id="MQWA01000001">
    <property type="protein sequence ID" value="PQJ27173.1"/>
    <property type="molecule type" value="Genomic_DNA"/>
</dbReference>
<protein>
    <submittedName>
        <fullName evidence="1">Uncharacterized protein</fullName>
    </submittedName>
</protein>
<proteinExistence type="predicted"/>
<evidence type="ECO:0000313" key="1">
    <source>
        <dbReference type="EMBL" id="PQJ27173.1"/>
    </source>
</evidence>
<gene>
    <name evidence="1" type="ORF">BSZ32_00770</name>
</gene>
<comment type="caution">
    <text evidence="1">The sequence shown here is derived from an EMBL/GenBank/DDBJ whole genome shotgun (WGS) entry which is preliminary data.</text>
</comment>
<sequence length="167" mass="18879">MSSQPLELEARILWKTGRLFKFLKWPSAHEVNFGTFVVEFDFNNGQLWARYPDGRNLEIGTFTPQKRGTSITSIVGPIRIAGDYLVELQPATEQQSAAISCKNHASDELLAQFKMDDGEGEWRVAERISLIPVIEGRDAFLKILYTEKDLELAVVLASLTVFLRFSV</sequence>
<reference evidence="1 2" key="1">
    <citation type="submission" date="2016-12" db="EMBL/GenBank/DDBJ databases">
        <title>Study of bacterial adaptation to deep sea.</title>
        <authorList>
            <person name="Song J."/>
            <person name="Yoshizawa S."/>
            <person name="Kogure K."/>
        </authorList>
    </citation>
    <scope>NUCLEOTIDE SEQUENCE [LARGE SCALE GENOMIC DNA]</scope>
    <source>
        <strain evidence="1 2">SAORIC-165</strain>
    </source>
</reference>
<dbReference type="Proteomes" id="UP000239907">
    <property type="component" value="Unassembled WGS sequence"/>
</dbReference>
<keyword evidence="2" id="KW-1185">Reference proteome</keyword>
<organism evidence="1 2">
    <name type="scientific">Rubritalea profundi</name>
    <dbReference type="NCBI Taxonomy" id="1658618"/>
    <lineage>
        <taxon>Bacteria</taxon>
        <taxon>Pseudomonadati</taxon>
        <taxon>Verrucomicrobiota</taxon>
        <taxon>Verrucomicrobiia</taxon>
        <taxon>Verrucomicrobiales</taxon>
        <taxon>Rubritaleaceae</taxon>
        <taxon>Rubritalea</taxon>
    </lineage>
</organism>